<dbReference type="AlphaFoldDB" id="A0A137PFT7"/>
<dbReference type="InterPro" id="IPR001046">
    <property type="entry name" value="NRAMP_fam"/>
</dbReference>
<comment type="subcellular location">
    <subcellularLocation>
        <location evidence="1">Membrane</location>
        <topology evidence="1">Multi-pass membrane protein</topology>
    </subcellularLocation>
</comment>
<dbReference type="GO" id="GO:0005886">
    <property type="term" value="C:plasma membrane"/>
    <property type="evidence" value="ECO:0007669"/>
    <property type="project" value="TreeGrafter"/>
</dbReference>
<dbReference type="EMBL" id="KQ964430">
    <property type="protein sequence ID" value="KXN73858.1"/>
    <property type="molecule type" value="Genomic_DNA"/>
</dbReference>
<keyword evidence="5 6" id="KW-0472">Membrane</keyword>
<keyword evidence="3 6" id="KW-0812">Transmembrane</keyword>
<sequence length="208" mass="22698">MGSFFINSCVVIVFSQVFYYSSGRVSRDDIGLGDASQALQNVLGNAGPYIWGVGLLASAQSTTVTGTLAGQYVLEGFWNLKVAPWKRLLGTRVIAIIPSFFVAVLANSQLDMVGEYLNAIQSIQLPFVLIPILKIAADRRVMGKFTSPLALQIIYWIVGVAVVGMNAYSLVHFAQTLPLGPMMYVLFCGVGLTYIVFIFLLCFHKSKV</sequence>
<evidence type="ECO:0008006" key="9">
    <source>
        <dbReference type="Google" id="ProtNLM"/>
    </source>
</evidence>
<dbReference type="PANTHER" id="PTHR11706:SF33">
    <property type="entry name" value="NATURAL RESISTANCE-ASSOCIATED MACROPHAGE PROTEIN 2"/>
    <property type="match status" value="1"/>
</dbReference>
<feature type="transmembrane region" description="Helical" evidence="6">
    <location>
        <begin position="116"/>
        <end position="137"/>
    </location>
</feature>
<dbReference type="STRING" id="796925.A0A137PFT7"/>
<evidence type="ECO:0000256" key="3">
    <source>
        <dbReference type="ARBA" id="ARBA00022692"/>
    </source>
</evidence>
<evidence type="ECO:0000256" key="6">
    <source>
        <dbReference type="SAM" id="Phobius"/>
    </source>
</evidence>
<dbReference type="PANTHER" id="PTHR11706">
    <property type="entry name" value="SOLUTE CARRIER PROTEIN FAMILY 11 MEMBER"/>
    <property type="match status" value="1"/>
</dbReference>
<dbReference type="OrthoDB" id="409173at2759"/>
<keyword evidence="8" id="KW-1185">Reference proteome</keyword>
<proteinExistence type="predicted"/>
<dbReference type="PRINTS" id="PR00447">
    <property type="entry name" value="NATRESASSCMP"/>
</dbReference>
<feature type="transmembrane region" description="Helical" evidence="6">
    <location>
        <begin position="183"/>
        <end position="203"/>
    </location>
</feature>
<evidence type="ECO:0000313" key="7">
    <source>
        <dbReference type="EMBL" id="KXN73858.1"/>
    </source>
</evidence>
<evidence type="ECO:0000256" key="1">
    <source>
        <dbReference type="ARBA" id="ARBA00004141"/>
    </source>
</evidence>
<evidence type="ECO:0000256" key="4">
    <source>
        <dbReference type="ARBA" id="ARBA00022989"/>
    </source>
</evidence>
<reference evidence="7 8" key="1">
    <citation type="journal article" date="2015" name="Genome Biol. Evol.">
        <title>Phylogenomic analyses indicate that early fungi evolved digesting cell walls of algal ancestors of land plants.</title>
        <authorList>
            <person name="Chang Y."/>
            <person name="Wang S."/>
            <person name="Sekimoto S."/>
            <person name="Aerts A.L."/>
            <person name="Choi C."/>
            <person name="Clum A."/>
            <person name="LaButti K.M."/>
            <person name="Lindquist E.A."/>
            <person name="Yee Ngan C."/>
            <person name="Ohm R.A."/>
            <person name="Salamov A.A."/>
            <person name="Grigoriev I.V."/>
            <person name="Spatafora J.W."/>
            <person name="Berbee M.L."/>
        </authorList>
    </citation>
    <scope>NUCLEOTIDE SEQUENCE [LARGE SCALE GENOMIC DNA]</scope>
    <source>
        <strain evidence="7 8">NRRL 28638</strain>
    </source>
</reference>
<evidence type="ECO:0000256" key="5">
    <source>
        <dbReference type="ARBA" id="ARBA00023136"/>
    </source>
</evidence>
<dbReference type="Pfam" id="PF01566">
    <property type="entry name" value="Nramp"/>
    <property type="match status" value="1"/>
</dbReference>
<feature type="transmembrane region" description="Helical" evidence="6">
    <location>
        <begin position="149"/>
        <end position="171"/>
    </location>
</feature>
<gene>
    <name evidence="7" type="ORF">CONCODRAFT_3097</name>
</gene>
<dbReference type="Proteomes" id="UP000070444">
    <property type="component" value="Unassembled WGS sequence"/>
</dbReference>
<keyword evidence="2" id="KW-0813">Transport</keyword>
<organism evidence="7 8">
    <name type="scientific">Conidiobolus coronatus (strain ATCC 28846 / CBS 209.66 / NRRL 28638)</name>
    <name type="common">Delacroixia coronata</name>
    <dbReference type="NCBI Taxonomy" id="796925"/>
    <lineage>
        <taxon>Eukaryota</taxon>
        <taxon>Fungi</taxon>
        <taxon>Fungi incertae sedis</taxon>
        <taxon>Zoopagomycota</taxon>
        <taxon>Entomophthoromycotina</taxon>
        <taxon>Entomophthoromycetes</taxon>
        <taxon>Entomophthorales</taxon>
        <taxon>Ancylistaceae</taxon>
        <taxon>Conidiobolus</taxon>
    </lineage>
</organism>
<protein>
    <recommendedName>
        <fullName evidence="9">Natural resistance-associated macrophage protein</fullName>
    </recommendedName>
</protein>
<dbReference type="GO" id="GO:0034755">
    <property type="term" value="P:iron ion transmembrane transport"/>
    <property type="evidence" value="ECO:0007669"/>
    <property type="project" value="TreeGrafter"/>
</dbReference>
<evidence type="ECO:0000256" key="2">
    <source>
        <dbReference type="ARBA" id="ARBA00022448"/>
    </source>
</evidence>
<keyword evidence="4 6" id="KW-1133">Transmembrane helix</keyword>
<name>A0A137PFT7_CONC2</name>
<accession>A0A137PFT7</accession>
<dbReference type="GO" id="GO:0005384">
    <property type="term" value="F:manganese ion transmembrane transporter activity"/>
    <property type="evidence" value="ECO:0007669"/>
    <property type="project" value="TreeGrafter"/>
</dbReference>
<evidence type="ECO:0000313" key="8">
    <source>
        <dbReference type="Proteomes" id="UP000070444"/>
    </source>
</evidence>
<dbReference type="GO" id="GO:0015086">
    <property type="term" value="F:cadmium ion transmembrane transporter activity"/>
    <property type="evidence" value="ECO:0007669"/>
    <property type="project" value="TreeGrafter"/>
</dbReference>
<feature type="transmembrane region" description="Helical" evidence="6">
    <location>
        <begin position="89"/>
        <end position="110"/>
    </location>
</feature>